<evidence type="ECO:0000313" key="4">
    <source>
        <dbReference type="EMBL" id="KUI56571.1"/>
    </source>
</evidence>
<evidence type="ECO:0000313" key="5">
    <source>
        <dbReference type="Proteomes" id="UP000078576"/>
    </source>
</evidence>
<dbReference type="PRINTS" id="PR00081">
    <property type="entry name" value="GDHRDH"/>
</dbReference>
<dbReference type="OrthoDB" id="1933717at2759"/>
<protein>
    <submittedName>
        <fullName evidence="4">Carbonyl reductase [NADPH] 1</fullName>
    </submittedName>
</protein>
<dbReference type="Pfam" id="PF00106">
    <property type="entry name" value="adh_short"/>
    <property type="match status" value="1"/>
</dbReference>
<comment type="similarity">
    <text evidence="1">Belongs to the short-chain dehydrogenases/reductases (SDR) family.</text>
</comment>
<evidence type="ECO:0000256" key="3">
    <source>
        <dbReference type="ARBA" id="ARBA00023002"/>
    </source>
</evidence>
<dbReference type="Proteomes" id="UP000078576">
    <property type="component" value="Unassembled WGS sequence"/>
</dbReference>
<dbReference type="InterPro" id="IPR036291">
    <property type="entry name" value="NAD(P)-bd_dom_sf"/>
</dbReference>
<dbReference type="PROSITE" id="PS00061">
    <property type="entry name" value="ADH_SHORT"/>
    <property type="match status" value="1"/>
</dbReference>
<dbReference type="InterPro" id="IPR002347">
    <property type="entry name" value="SDR_fam"/>
</dbReference>
<evidence type="ECO:0000256" key="1">
    <source>
        <dbReference type="ARBA" id="ARBA00006484"/>
    </source>
</evidence>
<gene>
    <name evidence="4" type="ORF">VP1G_03917</name>
</gene>
<reference evidence="5" key="1">
    <citation type="submission" date="2014-12" db="EMBL/GenBank/DDBJ databases">
        <title>Genome Sequence of Valsa Canker Pathogens Uncovers a Specific Adaption of Colonization on Woody Bark.</title>
        <authorList>
            <person name="Yin Z."/>
            <person name="Liu H."/>
            <person name="Gao X."/>
            <person name="Li Z."/>
            <person name="Song N."/>
            <person name="Ke X."/>
            <person name="Dai Q."/>
            <person name="Wu Y."/>
            <person name="Sun Y."/>
            <person name="Xu J.-R."/>
            <person name="Kang Z.K."/>
            <person name="Wang L."/>
            <person name="Huang L."/>
        </authorList>
    </citation>
    <scope>NUCLEOTIDE SEQUENCE [LARGE SCALE GENOMIC DNA]</scope>
    <source>
        <strain evidence="5">SXYL134</strain>
    </source>
</reference>
<keyword evidence="3" id="KW-0560">Oxidoreductase</keyword>
<dbReference type="SUPFAM" id="SSF51735">
    <property type="entry name" value="NAD(P)-binding Rossmann-fold domains"/>
    <property type="match status" value="1"/>
</dbReference>
<dbReference type="Gene3D" id="3.40.50.720">
    <property type="entry name" value="NAD(P)-binding Rossmann-like Domain"/>
    <property type="match status" value="1"/>
</dbReference>
<evidence type="ECO:0000256" key="2">
    <source>
        <dbReference type="ARBA" id="ARBA00022857"/>
    </source>
</evidence>
<dbReference type="STRING" id="694573.A0A194UYA8"/>
<keyword evidence="2" id="KW-0521">NADP</keyword>
<proteinExistence type="inferred from homology"/>
<dbReference type="PANTHER" id="PTHR43963">
    <property type="entry name" value="CARBONYL REDUCTASE 1-RELATED"/>
    <property type="match status" value="1"/>
</dbReference>
<dbReference type="PANTHER" id="PTHR43963:SF6">
    <property type="entry name" value="CHAIN DEHYDROGENASE FAMILY PROTEIN, PUTATIVE (AFU_ORTHOLOGUE AFUA_3G15350)-RELATED"/>
    <property type="match status" value="1"/>
</dbReference>
<dbReference type="GO" id="GO:0016491">
    <property type="term" value="F:oxidoreductase activity"/>
    <property type="evidence" value="ECO:0007669"/>
    <property type="project" value="UniProtKB-KW"/>
</dbReference>
<name>A0A194UYA8_CYTMA</name>
<dbReference type="EMBL" id="KN714690">
    <property type="protein sequence ID" value="KUI56571.1"/>
    <property type="molecule type" value="Genomic_DNA"/>
</dbReference>
<dbReference type="AlphaFoldDB" id="A0A194UYA8"/>
<dbReference type="InterPro" id="IPR020904">
    <property type="entry name" value="Sc_DH/Rdtase_CS"/>
</dbReference>
<accession>A0A194UYA8</accession>
<organism evidence="4 5">
    <name type="scientific">Cytospora mali</name>
    <name type="common">Apple Valsa canker fungus</name>
    <name type="synonym">Valsa mali</name>
    <dbReference type="NCBI Taxonomy" id="578113"/>
    <lineage>
        <taxon>Eukaryota</taxon>
        <taxon>Fungi</taxon>
        <taxon>Dikarya</taxon>
        <taxon>Ascomycota</taxon>
        <taxon>Pezizomycotina</taxon>
        <taxon>Sordariomycetes</taxon>
        <taxon>Sordariomycetidae</taxon>
        <taxon>Diaporthales</taxon>
        <taxon>Cytosporaceae</taxon>
        <taxon>Cytospora</taxon>
    </lineage>
</organism>
<sequence>MTADIKTIVLVTGANQGIGLEITRKLTTEHKDYHVIMAGRRKEAIEQAANKLQAEGLSVEPLVLDVTSDDSITAAAKAIGDKHGHLGVLINNAAISSAPDSADGSKPLSTRQQFLRVLDTNVAGVQAMTDTFIPLLEKSDKTKRIVFITSSLSSMSFKADPKLGFSSRKLEYWHYTTSKSALNMLALHYAVRYEGRDDWKWNLCCPGYCATNLNEFAGTHPPEHGAINACRLATLGPDGESGTFTDKDGVVPW</sequence>
<keyword evidence="5" id="KW-1185">Reference proteome</keyword>